<dbReference type="Pfam" id="PF13556">
    <property type="entry name" value="HTH_30"/>
    <property type="match status" value="1"/>
</dbReference>
<dbReference type="Pfam" id="PF17853">
    <property type="entry name" value="GGDEF_2"/>
    <property type="match status" value="1"/>
</dbReference>
<dbReference type="InterPro" id="IPR042070">
    <property type="entry name" value="PucR_C-HTH_sf"/>
</dbReference>
<dbReference type="PANTHER" id="PTHR33744:SF16">
    <property type="entry name" value="CARBOHYDRATE DIACID REGULATOR"/>
    <property type="match status" value="1"/>
</dbReference>
<proteinExistence type="inferred from homology"/>
<evidence type="ECO:0000313" key="4">
    <source>
        <dbReference type="EMBL" id="AVM41936.1"/>
    </source>
</evidence>
<evidence type="ECO:0000313" key="5">
    <source>
        <dbReference type="Proteomes" id="UP000237947"/>
    </source>
</evidence>
<feature type="domain" description="CdaR GGDEF-like" evidence="3">
    <location>
        <begin position="124"/>
        <end position="239"/>
    </location>
</feature>
<dbReference type="Gene3D" id="1.10.10.2840">
    <property type="entry name" value="PucR C-terminal helix-turn-helix domain"/>
    <property type="match status" value="1"/>
</dbReference>
<feature type="domain" description="PucR C-terminal helix-turn-helix" evidence="2">
    <location>
        <begin position="290"/>
        <end position="345"/>
    </location>
</feature>
<dbReference type="Proteomes" id="UP000237947">
    <property type="component" value="Chromosome"/>
</dbReference>
<sequence length="368" mass="41554">MEEITRCIEQAAAILDRTAGVSDQSGVVVACTDSSRVGSVNKLAAEIFASDDAFAVTGETSYMKFGTGDTFEYVCFIEGTDQSAQINLELLVNWLKTVVKEEDQNDEREALLKNILLENELPGDIPLKAREYSIPYAAMRVVYVVRVAEENNLDSLEVMRSMFPNRKIDFVLAMDENNIALVKEFNRGADEEIGEVASQIQDTLNTESMTSVKIAIGMPTETLKDCAKSFREATLALTIGGIFNPEKSIIRYDKLGLGRLIYQLPPTLCKMFLDEVFVDGSYEELDLETLTTIDTFFDNDLNGSETSRQLFVHRNTLVYRLDKAHKITGLDVRQFEDAVLFKLATMVRRYLEYLQKTTEKNSNKWWKA</sequence>
<evidence type="ECO:0000259" key="3">
    <source>
        <dbReference type="Pfam" id="PF17853"/>
    </source>
</evidence>
<evidence type="ECO:0000259" key="2">
    <source>
        <dbReference type="Pfam" id="PF13556"/>
    </source>
</evidence>
<comment type="similarity">
    <text evidence="1">Belongs to the CdaR family.</text>
</comment>
<accession>A0A2S0KLN8</accession>
<dbReference type="RefSeq" id="WP_106011922.1">
    <property type="nucleotide sequence ID" value="NZ_CP027226.1"/>
</dbReference>
<dbReference type="PANTHER" id="PTHR33744">
    <property type="entry name" value="CARBOHYDRATE DIACID REGULATOR"/>
    <property type="match status" value="1"/>
</dbReference>
<keyword evidence="5" id="KW-1185">Reference proteome</keyword>
<organism evidence="4 5">
    <name type="scientific">Fastidiosipila sanguinis</name>
    <dbReference type="NCBI Taxonomy" id="236753"/>
    <lineage>
        <taxon>Bacteria</taxon>
        <taxon>Bacillati</taxon>
        <taxon>Bacillota</taxon>
        <taxon>Clostridia</taxon>
        <taxon>Eubacteriales</taxon>
        <taxon>Oscillospiraceae</taxon>
        <taxon>Fastidiosipila</taxon>
    </lineage>
</organism>
<dbReference type="EMBL" id="CP027226">
    <property type="protein sequence ID" value="AVM41936.1"/>
    <property type="molecule type" value="Genomic_DNA"/>
</dbReference>
<name>A0A2S0KLN8_9FIRM</name>
<dbReference type="KEGG" id="fsa:C5Q98_01200"/>
<dbReference type="OrthoDB" id="9792148at2"/>
<protein>
    <submittedName>
        <fullName evidence="4">CdaR family transcriptional regulator</fullName>
    </submittedName>
</protein>
<dbReference type="AlphaFoldDB" id="A0A2S0KLN8"/>
<dbReference type="InterPro" id="IPR041522">
    <property type="entry name" value="CdaR_GGDEF"/>
</dbReference>
<reference evidence="5" key="1">
    <citation type="submission" date="2018-02" db="EMBL/GenBank/DDBJ databases">
        <authorList>
            <person name="Holder M.E."/>
            <person name="Ajami N.J."/>
            <person name="Petrosino J.F."/>
        </authorList>
    </citation>
    <scope>NUCLEOTIDE SEQUENCE [LARGE SCALE GENOMIC DNA]</scope>
    <source>
        <strain evidence="5">CCUG 47711</strain>
    </source>
</reference>
<dbReference type="InterPro" id="IPR051448">
    <property type="entry name" value="CdaR-like_regulators"/>
</dbReference>
<evidence type="ECO:0000256" key="1">
    <source>
        <dbReference type="ARBA" id="ARBA00006754"/>
    </source>
</evidence>
<gene>
    <name evidence="4" type="ORF">C5Q98_01200</name>
</gene>
<dbReference type="InterPro" id="IPR025736">
    <property type="entry name" value="PucR_C-HTH_dom"/>
</dbReference>